<evidence type="ECO:0000256" key="1">
    <source>
        <dbReference type="ARBA" id="ARBA00006484"/>
    </source>
</evidence>
<dbReference type="Pfam" id="PF00106">
    <property type="entry name" value="adh_short"/>
    <property type="match status" value="1"/>
</dbReference>
<accession>A0A3S2V8G4</accession>
<organism evidence="3 4">
    <name type="scientific">Novosphingobium umbonatum</name>
    <dbReference type="NCBI Taxonomy" id="1908524"/>
    <lineage>
        <taxon>Bacteria</taxon>
        <taxon>Pseudomonadati</taxon>
        <taxon>Pseudomonadota</taxon>
        <taxon>Alphaproteobacteria</taxon>
        <taxon>Sphingomonadales</taxon>
        <taxon>Sphingomonadaceae</taxon>
        <taxon>Novosphingobium</taxon>
    </lineage>
</organism>
<dbReference type="RefSeq" id="WP_127707087.1">
    <property type="nucleotide sequence ID" value="NZ_SACO01000003.1"/>
</dbReference>
<keyword evidence="2" id="KW-0560">Oxidoreductase</keyword>
<dbReference type="PRINTS" id="PR00081">
    <property type="entry name" value="GDHRDH"/>
</dbReference>
<evidence type="ECO:0000313" key="3">
    <source>
        <dbReference type="EMBL" id="RVU06313.1"/>
    </source>
</evidence>
<dbReference type="Proteomes" id="UP000282837">
    <property type="component" value="Unassembled WGS sequence"/>
</dbReference>
<dbReference type="InterPro" id="IPR036291">
    <property type="entry name" value="NAD(P)-bd_dom_sf"/>
</dbReference>
<protein>
    <submittedName>
        <fullName evidence="3">SDR family NAD(P)-dependent oxidoreductase</fullName>
    </submittedName>
</protein>
<dbReference type="GO" id="GO:0016491">
    <property type="term" value="F:oxidoreductase activity"/>
    <property type="evidence" value="ECO:0007669"/>
    <property type="project" value="UniProtKB-KW"/>
</dbReference>
<sequence length="302" mass="31696">MQNFQGELAFITGGASGAGLGQALVFGRAGAHIVIADLRADAISAALEKLKAEGITAHGITLDITDREAYARAADEVEQVFGQAPTLLFNTAGVNSFGPVEKTTYGDFDWLIGVNLGGVINGMVTFVPRMIASGKAGHIVTCSSMGGLSGSALAAPYCAAKAAVINLMEGYAMGLAKYNIGVSVICPANIKSNIAEATKLRPADLGPSGYRADEATVESLNSIHQHGMEPETLAEWTKKGIEKGDLYIIPYPEAKEQIRAHFDKIVDAVLPLEADPEGAEKRTKALMDWASNGAKVFVQTNG</sequence>
<dbReference type="PROSITE" id="PS00061">
    <property type="entry name" value="ADH_SHORT"/>
    <property type="match status" value="1"/>
</dbReference>
<dbReference type="CDD" id="cd05233">
    <property type="entry name" value="SDR_c"/>
    <property type="match status" value="1"/>
</dbReference>
<dbReference type="OrthoDB" id="7191281at2"/>
<evidence type="ECO:0000256" key="2">
    <source>
        <dbReference type="ARBA" id="ARBA00023002"/>
    </source>
</evidence>
<dbReference type="PANTHER" id="PTHR43391">
    <property type="entry name" value="RETINOL DEHYDROGENASE-RELATED"/>
    <property type="match status" value="1"/>
</dbReference>
<keyword evidence="4" id="KW-1185">Reference proteome</keyword>
<dbReference type="InterPro" id="IPR020904">
    <property type="entry name" value="Sc_DH/Rdtase_CS"/>
</dbReference>
<dbReference type="EMBL" id="SACO01000003">
    <property type="protein sequence ID" value="RVU06313.1"/>
    <property type="molecule type" value="Genomic_DNA"/>
</dbReference>
<evidence type="ECO:0000313" key="4">
    <source>
        <dbReference type="Proteomes" id="UP000282837"/>
    </source>
</evidence>
<dbReference type="PANTHER" id="PTHR43391:SF12">
    <property type="entry name" value="OXIDOREDUCTASE EPHD-RELATED"/>
    <property type="match status" value="1"/>
</dbReference>
<comment type="similarity">
    <text evidence="1">Belongs to the short-chain dehydrogenases/reductases (SDR) family.</text>
</comment>
<reference evidence="3 4" key="1">
    <citation type="submission" date="2019-01" db="EMBL/GenBank/DDBJ databases">
        <authorList>
            <person name="Chen W.-M."/>
        </authorList>
    </citation>
    <scope>NUCLEOTIDE SEQUENCE [LARGE SCALE GENOMIC DNA]</scope>
    <source>
        <strain evidence="3 4">FSY-9</strain>
    </source>
</reference>
<dbReference type="AlphaFoldDB" id="A0A3S2V8G4"/>
<dbReference type="SUPFAM" id="SSF51735">
    <property type="entry name" value="NAD(P)-binding Rossmann-fold domains"/>
    <property type="match status" value="1"/>
</dbReference>
<dbReference type="Gene3D" id="3.40.50.720">
    <property type="entry name" value="NAD(P)-binding Rossmann-like Domain"/>
    <property type="match status" value="1"/>
</dbReference>
<dbReference type="InterPro" id="IPR002347">
    <property type="entry name" value="SDR_fam"/>
</dbReference>
<gene>
    <name evidence="3" type="ORF">EOE18_05650</name>
</gene>
<name>A0A3S2V8G4_9SPHN</name>
<proteinExistence type="inferred from homology"/>
<comment type="caution">
    <text evidence="3">The sequence shown here is derived from an EMBL/GenBank/DDBJ whole genome shotgun (WGS) entry which is preliminary data.</text>
</comment>